<keyword evidence="4" id="KW-0547">Nucleotide-binding</keyword>
<reference evidence="15" key="1">
    <citation type="submission" date="2015-11" db="EMBL/GenBank/DDBJ databases">
        <authorList>
            <person name="Dugat-Bony E."/>
        </authorList>
    </citation>
    <scope>NUCLEOTIDE SEQUENCE [LARGE SCALE GENOMIC DNA]</scope>
    <source>
        <strain evidence="15">Mu292</strain>
    </source>
</reference>
<keyword evidence="15" id="KW-1185">Reference proteome</keyword>
<evidence type="ECO:0000256" key="11">
    <source>
        <dbReference type="SAM" id="Phobius"/>
    </source>
</evidence>
<keyword evidence="7 11" id="KW-1133">Transmembrane helix</keyword>
<dbReference type="Gene3D" id="1.20.1560.10">
    <property type="entry name" value="ABC transporter type 1, transmembrane domain"/>
    <property type="match status" value="1"/>
</dbReference>
<comment type="subcellular location">
    <subcellularLocation>
        <location evidence="1">Cell inner membrane</location>
        <topology evidence="1">Multi-pass membrane protein</topology>
    </subcellularLocation>
</comment>
<keyword evidence="8 11" id="KW-0472">Membrane</keyword>
<keyword evidence="2" id="KW-1003">Cell membrane</keyword>
<evidence type="ECO:0000256" key="7">
    <source>
        <dbReference type="ARBA" id="ARBA00022989"/>
    </source>
</evidence>
<evidence type="ECO:0000259" key="12">
    <source>
        <dbReference type="PROSITE" id="PS50893"/>
    </source>
</evidence>
<dbReference type="GO" id="GO:0140359">
    <property type="term" value="F:ABC-type transporter activity"/>
    <property type="evidence" value="ECO:0007669"/>
    <property type="project" value="InterPro"/>
</dbReference>
<accession>A0A0X2NP50</accession>
<dbReference type="SMART" id="SM00382">
    <property type="entry name" value="AAA"/>
    <property type="match status" value="1"/>
</dbReference>
<feature type="transmembrane region" description="Helical" evidence="11">
    <location>
        <begin position="15"/>
        <end position="39"/>
    </location>
</feature>
<feature type="transmembrane region" description="Helical" evidence="11">
    <location>
        <begin position="59"/>
        <end position="87"/>
    </location>
</feature>
<name>A0A0X2NP50_9CORY</name>
<evidence type="ECO:0000256" key="2">
    <source>
        <dbReference type="ARBA" id="ARBA00022519"/>
    </source>
</evidence>
<dbReference type="PROSITE" id="PS50893">
    <property type="entry name" value="ABC_TRANSPORTER_2"/>
    <property type="match status" value="1"/>
</dbReference>
<dbReference type="GO" id="GO:0005524">
    <property type="term" value="F:ATP binding"/>
    <property type="evidence" value="ECO:0007669"/>
    <property type="project" value="UniProtKB-KW"/>
</dbReference>
<dbReference type="Proteomes" id="UP000182498">
    <property type="component" value="Unassembled WGS sequence"/>
</dbReference>
<dbReference type="RefSeq" id="WP_255307771.1">
    <property type="nucleotide sequence ID" value="NZ_FAUH01000020.1"/>
</dbReference>
<feature type="domain" description="ABC transmembrane type-1" evidence="13">
    <location>
        <begin position="19"/>
        <end position="309"/>
    </location>
</feature>
<evidence type="ECO:0000256" key="5">
    <source>
        <dbReference type="ARBA" id="ARBA00022840"/>
    </source>
</evidence>
<organism evidence="14 15">
    <name type="scientific">Corynebacterium variabile</name>
    <dbReference type="NCBI Taxonomy" id="1727"/>
    <lineage>
        <taxon>Bacteria</taxon>
        <taxon>Bacillati</taxon>
        <taxon>Actinomycetota</taxon>
        <taxon>Actinomycetes</taxon>
        <taxon>Mycobacteriales</taxon>
        <taxon>Corynebacteriaceae</taxon>
        <taxon>Corynebacterium</taxon>
    </lineage>
</organism>
<dbReference type="FunFam" id="3.40.50.300:FF:000218">
    <property type="entry name" value="Multidrug ABC transporter ATP-binding protein"/>
    <property type="match status" value="1"/>
</dbReference>
<dbReference type="PANTHER" id="PTHR24221:SF654">
    <property type="entry name" value="ATP-BINDING CASSETTE SUB-FAMILY B MEMBER 6"/>
    <property type="match status" value="1"/>
</dbReference>
<sequence>MNSLTRILRSTRQLWPYYVMIIVASTATALLNLAAPFLIKAATDVIVDAINGLRDVDDAVTVVIFIALALFAAELTYTVVHNIGGWFGDVMALKMRQLLSDRYFAKLLSLPQTYFDKQVTGTVISRLDRSILGLTQFIQSFANNFFSMMLTVILVLTVTSWYYWPLTLLLLIVFPLYLWLTALTSKRWMVWEKDKNHHIDTAQGRFAEVIGQVKVVKSFVTERRELRGFQEHFAETVDLTKSQSRWWHLMDAIRTGGMNLIFLAIYLVLFIRTLHGHFSLGDMVLLVQLVATIRGPASMMSWMVDSAQKAAGGSRDYFAAMDEIPEPTADAALLDAASPHGAALVEPLPAIEPLPATSPDASVIDFDQVSFGYDSDAPEDEVIHKVSFTAHHNEKVALVGESGGGKSTLVNLLLGLYRPTAGTLRINGHDSEDLTAAQLRSMVGVVFQEPSLFSGTIRENIAYGRPDASEEEILDVARRANADVFISRFRDGYDTVIGERGLRLSGGQKQRIAVARAMLKDAPILVLDEATSALDTRAEQAVQAGLEELMVGRTTLVIAHRLSTIATVDTIVTLDGGHVGEIGSPAELATSGGIYAELLRLTASTSAADRKRLRSFGFHDGTPVDDEEEPVVDGGPAKAAD</sequence>
<dbReference type="EMBL" id="FAUH01000020">
    <property type="protein sequence ID" value="CUU67245.1"/>
    <property type="molecule type" value="Genomic_DNA"/>
</dbReference>
<dbReference type="PROSITE" id="PS50929">
    <property type="entry name" value="ABC_TM1F"/>
    <property type="match status" value="1"/>
</dbReference>
<dbReference type="Gene3D" id="3.40.50.300">
    <property type="entry name" value="P-loop containing nucleotide triphosphate hydrolases"/>
    <property type="match status" value="1"/>
</dbReference>
<keyword evidence="3 11" id="KW-0812">Transmembrane</keyword>
<dbReference type="AlphaFoldDB" id="A0A0X2NP50"/>
<dbReference type="InterPro" id="IPR003439">
    <property type="entry name" value="ABC_transporter-like_ATP-bd"/>
</dbReference>
<evidence type="ECO:0000256" key="3">
    <source>
        <dbReference type="ARBA" id="ARBA00022692"/>
    </source>
</evidence>
<dbReference type="InterPro" id="IPR017871">
    <property type="entry name" value="ABC_transporter-like_CS"/>
</dbReference>
<evidence type="ECO:0000256" key="8">
    <source>
        <dbReference type="ARBA" id="ARBA00023136"/>
    </source>
</evidence>
<dbReference type="InterPro" id="IPR011527">
    <property type="entry name" value="ABC1_TM_dom"/>
</dbReference>
<dbReference type="PROSITE" id="PS00211">
    <property type="entry name" value="ABC_TRANSPORTER_1"/>
    <property type="match status" value="1"/>
</dbReference>
<proteinExistence type="inferred from homology"/>
<evidence type="ECO:0000256" key="4">
    <source>
        <dbReference type="ARBA" id="ARBA00022741"/>
    </source>
</evidence>
<dbReference type="Pfam" id="PF00664">
    <property type="entry name" value="ABC_membrane"/>
    <property type="match status" value="1"/>
</dbReference>
<dbReference type="GO" id="GO:0034040">
    <property type="term" value="F:ATPase-coupled lipid transmembrane transporter activity"/>
    <property type="evidence" value="ECO:0007669"/>
    <property type="project" value="TreeGrafter"/>
</dbReference>
<evidence type="ECO:0000259" key="13">
    <source>
        <dbReference type="PROSITE" id="PS50929"/>
    </source>
</evidence>
<gene>
    <name evidence="14" type="ORF">CVAR292_02604</name>
</gene>
<dbReference type="SUPFAM" id="SSF90123">
    <property type="entry name" value="ABC transporter transmembrane region"/>
    <property type="match status" value="1"/>
</dbReference>
<dbReference type="CDD" id="cd07346">
    <property type="entry name" value="ABC_6TM_exporters"/>
    <property type="match status" value="1"/>
</dbReference>
<evidence type="ECO:0000256" key="9">
    <source>
        <dbReference type="ARBA" id="ARBA00023455"/>
    </source>
</evidence>
<feature type="region of interest" description="Disordered" evidence="10">
    <location>
        <begin position="616"/>
        <end position="641"/>
    </location>
</feature>
<keyword evidence="2" id="KW-0997">Cell inner membrane</keyword>
<evidence type="ECO:0000256" key="1">
    <source>
        <dbReference type="ARBA" id="ARBA00004429"/>
    </source>
</evidence>
<evidence type="ECO:0000313" key="15">
    <source>
        <dbReference type="Proteomes" id="UP000182498"/>
    </source>
</evidence>
<dbReference type="Pfam" id="PF00005">
    <property type="entry name" value="ABC_tran"/>
    <property type="match status" value="1"/>
</dbReference>
<dbReference type="GO" id="GO:0016887">
    <property type="term" value="F:ATP hydrolysis activity"/>
    <property type="evidence" value="ECO:0007669"/>
    <property type="project" value="InterPro"/>
</dbReference>
<dbReference type="InterPro" id="IPR027417">
    <property type="entry name" value="P-loop_NTPase"/>
</dbReference>
<dbReference type="InterPro" id="IPR039421">
    <property type="entry name" value="Type_1_exporter"/>
</dbReference>
<dbReference type="InterPro" id="IPR003593">
    <property type="entry name" value="AAA+_ATPase"/>
</dbReference>
<protein>
    <submittedName>
        <fullName evidence="14">ABC-type multidrug transport system, ATPase and permease components</fullName>
    </submittedName>
</protein>
<dbReference type="SUPFAM" id="SSF52540">
    <property type="entry name" value="P-loop containing nucleoside triphosphate hydrolases"/>
    <property type="match status" value="1"/>
</dbReference>
<evidence type="ECO:0000313" key="14">
    <source>
        <dbReference type="EMBL" id="CUU67245.1"/>
    </source>
</evidence>
<dbReference type="InterPro" id="IPR036640">
    <property type="entry name" value="ABC1_TM_sf"/>
</dbReference>
<keyword evidence="6" id="KW-1278">Translocase</keyword>
<evidence type="ECO:0000256" key="10">
    <source>
        <dbReference type="SAM" id="MobiDB-lite"/>
    </source>
</evidence>
<dbReference type="GO" id="GO:0005886">
    <property type="term" value="C:plasma membrane"/>
    <property type="evidence" value="ECO:0007669"/>
    <property type="project" value="UniProtKB-SubCell"/>
</dbReference>
<evidence type="ECO:0000256" key="6">
    <source>
        <dbReference type="ARBA" id="ARBA00022967"/>
    </source>
</evidence>
<dbReference type="PANTHER" id="PTHR24221">
    <property type="entry name" value="ATP-BINDING CASSETTE SUB-FAMILY B"/>
    <property type="match status" value="1"/>
</dbReference>
<feature type="transmembrane region" description="Helical" evidence="11">
    <location>
        <begin position="162"/>
        <end position="180"/>
    </location>
</feature>
<feature type="transmembrane region" description="Helical" evidence="11">
    <location>
        <begin position="131"/>
        <end position="156"/>
    </location>
</feature>
<comment type="similarity">
    <text evidence="9">Belongs to the ABC transporter superfamily. Siderophore-Fe(3+) uptake transporter (SIUT) (TC 3.A.1.21) family.</text>
</comment>
<keyword evidence="5" id="KW-0067">ATP-binding</keyword>
<feature type="domain" description="ABC transporter" evidence="12">
    <location>
        <begin position="364"/>
        <end position="601"/>
    </location>
</feature>
<feature type="transmembrane region" description="Helical" evidence="11">
    <location>
        <begin position="252"/>
        <end position="271"/>
    </location>
</feature>